<dbReference type="PANTHER" id="PTHR31189:SF35">
    <property type="entry name" value="12S SEED STORAGE PROTEIN CRB"/>
    <property type="match status" value="1"/>
</dbReference>
<keyword evidence="5" id="KW-0708">Seed storage protein</keyword>
<keyword evidence="3 8" id="KW-0732">Signal</keyword>
<dbReference type="AlphaFoldDB" id="A0A7I8KZP3"/>
<feature type="region of interest" description="Disordered" evidence="7">
    <location>
        <begin position="128"/>
        <end position="157"/>
    </location>
</feature>
<evidence type="ECO:0000256" key="2">
    <source>
        <dbReference type="ARBA" id="ARBA00011818"/>
    </source>
</evidence>
<evidence type="ECO:0000256" key="6">
    <source>
        <dbReference type="ARBA" id="ARBA00023157"/>
    </source>
</evidence>
<name>A0A7I8KZP3_SPIIN</name>
<dbReference type="PRINTS" id="PR00439">
    <property type="entry name" value="11SGLOBULIN"/>
</dbReference>
<dbReference type="GO" id="GO:0048316">
    <property type="term" value="P:seed development"/>
    <property type="evidence" value="ECO:0007669"/>
    <property type="project" value="UniProtKB-ARBA"/>
</dbReference>
<sequence length="490" mass="55745">MAGRRVSFVCWALCLGLLWYGSLAQLDFEQRRPSVRGGHRRFRDQSECRLRELQAQEPAHRVESEAGVSEYWDADDQQFDCAGVAAVRHTVQPRGLVLPEFSNSPRLVYIVQGSGITAAVVPGCPETFHSVEQPQRERREERPGQQQASRSSDQHQKIRRFRQGDILALPAGVTHWCYNDGDTPVVAVTVFDTSSYSNQLDRNPRKFFLAGSQRREGWQQERQTEREEKAGGNIFSGFDDGLLAEAFGVSREVVRKLKTADDKRGTIVRVERGLEVVGPRRGREEEEKEERRREGEEERRREDNGLEETLCNARLRENIGDPVKADFYSREGGHIATLNSQKLPVLRLLQLSAEKGRLRRNAILAPHWNINAHSVIYCTRGAARIQIVGAGQRALYDGEIRRGQILIVPQGHAVVKQAKDEEFEWVSFKTNDNAMVSPLAGQTSVFRAIPEDVLANAYRFSREEARRLKFNRDHETLLLRPLSQERRASA</sequence>
<evidence type="ECO:0000256" key="8">
    <source>
        <dbReference type="SAM" id="SignalP"/>
    </source>
</evidence>
<dbReference type="EMBL" id="LR746273">
    <property type="protein sequence ID" value="CAA7403240.1"/>
    <property type="molecule type" value="Genomic_DNA"/>
</dbReference>
<dbReference type="SMART" id="SM00835">
    <property type="entry name" value="Cupin_1"/>
    <property type="match status" value="2"/>
</dbReference>
<dbReference type="PANTHER" id="PTHR31189">
    <property type="entry name" value="OS03G0336100 PROTEIN-RELATED"/>
    <property type="match status" value="1"/>
</dbReference>
<keyword evidence="11" id="KW-1185">Reference proteome</keyword>
<accession>A0A7I8KZP3</accession>
<feature type="signal peptide" evidence="8">
    <location>
        <begin position="1"/>
        <end position="24"/>
    </location>
</feature>
<protein>
    <recommendedName>
        <fullName evidence="9">Cupin type-1 domain-containing protein</fullName>
    </recommendedName>
</protein>
<keyword evidence="6" id="KW-1015">Disulfide bond</keyword>
<feature type="compositionally biased region" description="Basic and acidic residues" evidence="7">
    <location>
        <begin position="281"/>
        <end position="304"/>
    </location>
</feature>
<dbReference type="Gene3D" id="2.60.120.10">
    <property type="entry name" value="Jelly Rolls"/>
    <property type="match status" value="2"/>
</dbReference>
<dbReference type="GO" id="GO:0045735">
    <property type="term" value="F:nutrient reservoir activity"/>
    <property type="evidence" value="ECO:0007669"/>
    <property type="project" value="UniProtKB-KW"/>
</dbReference>
<dbReference type="FunFam" id="2.60.120.10:FF:000073">
    <property type="entry name" value="Glycinin G1"/>
    <property type="match status" value="1"/>
</dbReference>
<evidence type="ECO:0000256" key="5">
    <source>
        <dbReference type="ARBA" id="ARBA00023129"/>
    </source>
</evidence>
<dbReference type="CDD" id="cd02243">
    <property type="entry name" value="cupin_11S_legumin_C"/>
    <property type="match status" value="1"/>
</dbReference>
<evidence type="ECO:0000313" key="10">
    <source>
        <dbReference type="EMBL" id="CAA7403240.1"/>
    </source>
</evidence>
<feature type="compositionally biased region" description="Basic and acidic residues" evidence="7">
    <location>
        <begin position="213"/>
        <end position="230"/>
    </location>
</feature>
<evidence type="ECO:0000256" key="7">
    <source>
        <dbReference type="SAM" id="MobiDB-lite"/>
    </source>
</evidence>
<feature type="region of interest" description="Disordered" evidence="7">
    <location>
        <begin position="279"/>
        <end position="304"/>
    </location>
</feature>
<dbReference type="InterPro" id="IPR006045">
    <property type="entry name" value="Cupin_1"/>
</dbReference>
<evidence type="ECO:0000313" key="11">
    <source>
        <dbReference type="Proteomes" id="UP000663760"/>
    </source>
</evidence>
<feature type="domain" description="Cupin type-1" evidence="9">
    <location>
        <begin position="317"/>
        <end position="466"/>
    </location>
</feature>
<dbReference type="Pfam" id="PF00190">
    <property type="entry name" value="Cupin_1"/>
    <property type="match status" value="2"/>
</dbReference>
<dbReference type="InterPro" id="IPR006044">
    <property type="entry name" value="11S_seedstore_pln"/>
</dbReference>
<feature type="domain" description="Cupin type-1" evidence="9">
    <location>
        <begin position="51"/>
        <end position="255"/>
    </location>
</feature>
<evidence type="ECO:0000259" key="9">
    <source>
        <dbReference type="SMART" id="SM00835"/>
    </source>
</evidence>
<dbReference type="CDD" id="cd02242">
    <property type="entry name" value="cupin_11S_legumin_N"/>
    <property type="match status" value="1"/>
</dbReference>
<organism evidence="10 11">
    <name type="scientific">Spirodela intermedia</name>
    <name type="common">Intermediate duckweed</name>
    <dbReference type="NCBI Taxonomy" id="51605"/>
    <lineage>
        <taxon>Eukaryota</taxon>
        <taxon>Viridiplantae</taxon>
        <taxon>Streptophyta</taxon>
        <taxon>Embryophyta</taxon>
        <taxon>Tracheophyta</taxon>
        <taxon>Spermatophyta</taxon>
        <taxon>Magnoliopsida</taxon>
        <taxon>Liliopsida</taxon>
        <taxon>Araceae</taxon>
        <taxon>Lemnoideae</taxon>
        <taxon>Spirodela</taxon>
    </lineage>
</organism>
<gene>
    <name evidence="10" type="ORF">SI8410_10013918</name>
</gene>
<dbReference type="InterPro" id="IPR050253">
    <property type="entry name" value="Seed_Storage-Functional"/>
</dbReference>
<evidence type="ECO:0000256" key="1">
    <source>
        <dbReference type="ARBA" id="ARBA00007178"/>
    </source>
</evidence>
<dbReference type="InterPro" id="IPR011051">
    <property type="entry name" value="RmlC_Cupin_sf"/>
</dbReference>
<comment type="similarity">
    <text evidence="1">Belongs to the 11S seed storage protein (globulins) family.</text>
</comment>
<dbReference type="OrthoDB" id="2016041at2759"/>
<keyword evidence="4" id="KW-0758">Storage protein</keyword>
<feature type="region of interest" description="Disordered" evidence="7">
    <location>
        <begin position="213"/>
        <end position="233"/>
    </location>
</feature>
<evidence type="ECO:0000256" key="3">
    <source>
        <dbReference type="ARBA" id="ARBA00022729"/>
    </source>
</evidence>
<comment type="subunit">
    <text evidence="2">Hexamer; each subunit is composed of an acidic and a basic chain derived from a single precursor and linked by a disulfide bond.</text>
</comment>
<dbReference type="Proteomes" id="UP000663760">
    <property type="component" value="Chromosome 10"/>
</dbReference>
<dbReference type="SUPFAM" id="SSF51182">
    <property type="entry name" value="RmlC-like cupins"/>
    <property type="match status" value="1"/>
</dbReference>
<reference evidence="10" key="1">
    <citation type="submission" date="2020-02" db="EMBL/GenBank/DDBJ databases">
        <authorList>
            <person name="Scholz U."/>
            <person name="Mascher M."/>
            <person name="Fiebig A."/>
        </authorList>
    </citation>
    <scope>NUCLEOTIDE SEQUENCE</scope>
</reference>
<feature type="chain" id="PRO_5029781885" description="Cupin type-1 domain-containing protein" evidence="8">
    <location>
        <begin position="25"/>
        <end position="490"/>
    </location>
</feature>
<proteinExistence type="inferred from homology"/>
<dbReference type="InterPro" id="IPR014710">
    <property type="entry name" value="RmlC-like_jellyroll"/>
</dbReference>
<feature type="compositionally biased region" description="Basic and acidic residues" evidence="7">
    <location>
        <begin position="134"/>
        <end position="143"/>
    </location>
</feature>
<evidence type="ECO:0000256" key="4">
    <source>
        <dbReference type="ARBA" id="ARBA00022761"/>
    </source>
</evidence>